<dbReference type="PIRSF" id="PIRSF037755">
    <property type="entry name" value="Mettl2_prd"/>
    <property type="match status" value="1"/>
</dbReference>
<dbReference type="EC" id="2.1.1.-" evidence="4"/>
<dbReference type="InterPro" id="IPR026113">
    <property type="entry name" value="METTL2/6/8-like"/>
</dbReference>
<dbReference type="PANTHER" id="PTHR22809:SF5">
    <property type="entry name" value="TRNA N(3)-METHYLCYTIDINE METHYLTRANSFERASE METTL6"/>
    <property type="match status" value="1"/>
</dbReference>
<evidence type="ECO:0000313" key="6">
    <source>
        <dbReference type="Proteomes" id="UP001652625"/>
    </source>
</evidence>
<evidence type="ECO:0000256" key="4">
    <source>
        <dbReference type="PIRNR" id="PIRNR037755"/>
    </source>
</evidence>
<evidence type="ECO:0000256" key="3">
    <source>
        <dbReference type="ARBA" id="ARBA00022679"/>
    </source>
</evidence>
<dbReference type="GO" id="GO:0008168">
    <property type="term" value="F:methyltransferase activity"/>
    <property type="evidence" value="ECO:0007669"/>
    <property type="project" value="UniProtKB-KW"/>
</dbReference>
<dbReference type="RefSeq" id="XP_065665275.1">
    <property type="nucleotide sequence ID" value="XM_065809203.1"/>
</dbReference>
<accession>A0ABM4CTM2</accession>
<dbReference type="SUPFAM" id="SSF53335">
    <property type="entry name" value="S-adenosyl-L-methionine-dependent methyltransferases"/>
    <property type="match status" value="1"/>
</dbReference>
<sequence>MIFENEVYGFSTKDDQTLSEVEFKKLACDQNLVSNYKQIQLEINAQKNWDLFYKRNSTKFFKDRHWTTREFDEITSEKLNDKKLLEVGCGCGNAIFPLIEENKNVFVYACDFSSRAIEYVKAHKLYELSRCLAFQSDVTKDDLCSFVPEASIDIALMIFVLSAVHPDKMKEVLRNVHRVLKPGGIVLFRDYGLYDHAMLRFGPGHKLDDRFYVRQDGTRAYYFSTDKLFELFTSCDYEVVENTYIHRRTINKKEGIDVPRIFVQGKFTKLF</sequence>
<comment type="similarity">
    <text evidence="1 4">Belongs to the methyltransferase superfamily. METL family.</text>
</comment>
<dbReference type="Proteomes" id="UP001652625">
    <property type="component" value="Chromosome 11"/>
</dbReference>
<evidence type="ECO:0000259" key="5">
    <source>
        <dbReference type="Pfam" id="PF08242"/>
    </source>
</evidence>
<evidence type="ECO:0000256" key="1">
    <source>
        <dbReference type="ARBA" id="ARBA00009725"/>
    </source>
</evidence>
<comment type="function">
    <text evidence="4">S-adenosyl-L-methionine-dependent methyltransferase.</text>
</comment>
<dbReference type="GeneID" id="100200148"/>
<evidence type="ECO:0000313" key="7">
    <source>
        <dbReference type="RefSeq" id="XP_065665274.1"/>
    </source>
</evidence>
<keyword evidence="2 4" id="KW-0489">Methyltransferase</keyword>
<feature type="domain" description="Methyltransferase type 12" evidence="5">
    <location>
        <begin position="85"/>
        <end position="186"/>
    </location>
</feature>
<dbReference type="PANTHER" id="PTHR22809">
    <property type="entry name" value="METHYLTRANSFERASE-RELATED"/>
    <property type="match status" value="1"/>
</dbReference>
<gene>
    <name evidence="7 8" type="primary">LOC100200148</name>
</gene>
<dbReference type="InterPro" id="IPR013217">
    <property type="entry name" value="Methyltransf_12"/>
</dbReference>
<keyword evidence="3 4" id="KW-0808">Transferase</keyword>
<reference evidence="7 8" key="1">
    <citation type="submission" date="2025-05" db="UniProtKB">
        <authorList>
            <consortium name="RefSeq"/>
        </authorList>
    </citation>
    <scope>IDENTIFICATION</scope>
</reference>
<dbReference type="InterPro" id="IPR029063">
    <property type="entry name" value="SAM-dependent_MTases_sf"/>
</dbReference>
<dbReference type="CDD" id="cd02440">
    <property type="entry name" value="AdoMet_MTases"/>
    <property type="match status" value="1"/>
</dbReference>
<evidence type="ECO:0000313" key="8">
    <source>
        <dbReference type="RefSeq" id="XP_065665275.1"/>
    </source>
</evidence>
<dbReference type="Gene3D" id="3.40.50.150">
    <property type="entry name" value="Vaccinia Virus protein VP39"/>
    <property type="match status" value="1"/>
</dbReference>
<evidence type="ECO:0000256" key="2">
    <source>
        <dbReference type="ARBA" id="ARBA00022603"/>
    </source>
</evidence>
<proteinExistence type="inferred from homology"/>
<dbReference type="GO" id="GO:0032259">
    <property type="term" value="P:methylation"/>
    <property type="evidence" value="ECO:0007669"/>
    <property type="project" value="UniProtKB-KW"/>
</dbReference>
<protein>
    <recommendedName>
        <fullName evidence="4">tRNA N(3)-methylcytidine methyltransferase</fullName>
        <ecNumber evidence="4">2.1.1.-</ecNumber>
    </recommendedName>
</protein>
<name>A0ABM4CTM2_HYDVU</name>
<dbReference type="RefSeq" id="XP_065665274.1">
    <property type="nucleotide sequence ID" value="XM_065809202.1"/>
</dbReference>
<dbReference type="Pfam" id="PF08242">
    <property type="entry name" value="Methyltransf_12"/>
    <property type="match status" value="1"/>
</dbReference>
<keyword evidence="6" id="KW-1185">Reference proteome</keyword>
<organism evidence="6 8">
    <name type="scientific">Hydra vulgaris</name>
    <name type="common">Hydra</name>
    <name type="synonym">Hydra attenuata</name>
    <dbReference type="NCBI Taxonomy" id="6087"/>
    <lineage>
        <taxon>Eukaryota</taxon>
        <taxon>Metazoa</taxon>
        <taxon>Cnidaria</taxon>
        <taxon>Hydrozoa</taxon>
        <taxon>Hydroidolina</taxon>
        <taxon>Anthoathecata</taxon>
        <taxon>Aplanulata</taxon>
        <taxon>Hydridae</taxon>
        <taxon>Hydra</taxon>
    </lineage>
</organism>